<evidence type="ECO:0000256" key="3">
    <source>
        <dbReference type="ARBA" id="ARBA00022692"/>
    </source>
</evidence>
<dbReference type="EMBL" id="BRLB01000004">
    <property type="protein sequence ID" value="GKX29518.1"/>
    <property type="molecule type" value="Genomic_DNA"/>
</dbReference>
<name>A0A9W5YE30_9FIRM</name>
<evidence type="ECO:0000256" key="5">
    <source>
        <dbReference type="ARBA" id="ARBA00023136"/>
    </source>
</evidence>
<feature type="transmembrane region" description="Helical" evidence="6">
    <location>
        <begin position="368"/>
        <end position="394"/>
    </location>
</feature>
<gene>
    <name evidence="8" type="primary">yclI</name>
    <name evidence="8" type="ORF">SH1V18_19980</name>
</gene>
<dbReference type="GO" id="GO:0022857">
    <property type="term" value="F:transmembrane transporter activity"/>
    <property type="evidence" value="ECO:0007669"/>
    <property type="project" value="TreeGrafter"/>
</dbReference>
<feature type="transmembrane region" description="Helical" evidence="6">
    <location>
        <begin position="20"/>
        <end position="39"/>
    </location>
</feature>
<evidence type="ECO:0000256" key="6">
    <source>
        <dbReference type="SAM" id="Phobius"/>
    </source>
</evidence>
<feature type="transmembrane region" description="Helical" evidence="6">
    <location>
        <begin position="327"/>
        <end position="348"/>
    </location>
</feature>
<evidence type="ECO:0000256" key="2">
    <source>
        <dbReference type="ARBA" id="ARBA00022475"/>
    </source>
</evidence>
<evidence type="ECO:0000313" key="8">
    <source>
        <dbReference type="EMBL" id="GKX29518.1"/>
    </source>
</evidence>
<evidence type="ECO:0000256" key="4">
    <source>
        <dbReference type="ARBA" id="ARBA00022989"/>
    </source>
</evidence>
<evidence type="ECO:0000259" key="7">
    <source>
        <dbReference type="Pfam" id="PF02687"/>
    </source>
</evidence>
<keyword evidence="4 6" id="KW-1133">Transmembrane helix</keyword>
<protein>
    <submittedName>
        <fullName evidence="8">ABC transporter permease YclI</fullName>
    </submittedName>
</protein>
<keyword evidence="9" id="KW-1185">Reference proteome</keyword>
<organism evidence="8 9">
    <name type="scientific">Vallitalea longa</name>
    <dbReference type="NCBI Taxonomy" id="2936439"/>
    <lineage>
        <taxon>Bacteria</taxon>
        <taxon>Bacillati</taxon>
        <taxon>Bacillota</taxon>
        <taxon>Clostridia</taxon>
        <taxon>Lachnospirales</taxon>
        <taxon>Vallitaleaceae</taxon>
        <taxon>Vallitalea</taxon>
    </lineage>
</organism>
<dbReference type="PANTHER" id="PTHR30572:SF9">
    <property type="entry name" value="ABC TRANSPORTER PERMEASE PROTEIN"/>
    <property type="match status" value="1"/>
</dbReference>
<dbReference type="RefSeq" id="WP_281815045.1">
    <property type="nucleotide sequence ID" value="NZ_BRLB01000004.1"/>
</dbReference>
<dbReference type="GO" id="GO:0005886">
    <property type="term" value="C:plasma membrane"/>
    <property type="evidence" value="ECO:0007669"/>
    <property type="project" value="UniProtKB-SubCell"/>
</dbReference>
<reference evidence="8" key="1">
    <citation type="submission" date="2022-06" db="EMBL/GenBank/DDBJ databases">
        <title>Vallitalea longa sp. nov., an anaerobic bacterium isolated from marine sediment.</title>
        <authorList>
            <person name="Hirano S."/>
            <person name="Terahara T."/>
            <person name="Mori K."/>
            <person name="Hamada M."/>
            <person name="Matsumoto R."/>
            <person name="Kobayashi T."/>
        </authorList>
    </citation>
    <scope>NUCLEOTIDE SEQUENCE</scope>
    <source>
        <strain evidence="8">SH18-1</strain>
    </source>
</reference>
<evidence type="ECO:0000313" key="9">
    <source>
        <dbReference type="Proteomes" id="UP001144256"/>
    </source>
</evidence>
<comment type="caution">
    <text evidence="8">The sequence shown here is derived from an EMBL/GenBank/DDBJ whole genome shotgun (WGS) entry which is preliminary data.</text>
</comment>
<dbReference type="InterPro" id="IPR003838">
    <property type="entry name" value="ABC3_permease_C"/>
</dbReference>
<feature type="transmembrane region" description="Helical" evidence="6">
    <location>
        <begin position="460"/>
        <end position="480"/>
    </location>
</feature>
<evidence type="ECO:0000256" key="1">
    <source>
        <dbReference type="ARBA" id="ARBA00004651"/>
    </source>
</evidence>
<keyword evidence="3 6" id="KW-0812">Transmembrane</keyword>
<accession>A0A9W5YE30</accession>
<dbReference type="Proteomes" id="UP001144256">
    <property type="component" value="Unassembled WGS sequence"/>
</dbReference>
<comment type="subcellular location">
    <subcellularLocation>
        <location evidence="1">Cell membrane</location>
        <topology evidence="1">Multi-pass membrane protein</topology>
    </subcellularLocation>
</comment>
<dbReference type="AlphaFoldDB" id="A0A9W5YE30"/>
<dbReference type="PANTHER" id="PTHR30572">
    <property type="entry name" value="MEMBRANE COMPONENT OF TRANSPORTER-RELATED"/>
    <property type="match status" value="1"/>
</dbReference>
<sequence length="492" mass="54360">MYFIKRALKYIKHKKGKTLLLGIIFLIIANFVLAGLLVYNATVKAQQQTRESIGADVKYIIDNEGIISDSERGVINKDDYSIMKTAFSGEVTSVEKYTDKGAPTYANFMNVVDSTYVDDYDLSISFQCDINDLNSYTTDTDVSDSGHTFDIKLFGAVEPMDFEEGNAELVEGNLATMEEISSGEGVVLVEENVASINNLQIGDTITATASILDYENIEIELKIIGIYKTNEQVDQRMAFKGSSSLIPQNRLYVPFNIVNDMGLTQEEMDNLLLSSNVIHLKDPIYVEDYKTEAEQKVKLVYGSLDANDDLYNSLIGPIEKLGVIAKIMVIIIAIAGAAIIGLITALTVNDRKEEIGIMLAVGESKAKIVIQFVIEVTIIAVIAFVLSSFTGSIIGENISSVILDSEIVSDDTSNNNMMNMKMIGRMGNININQMGNDKLNKLSQEQKVDINFDINVLLELFGLGLLMSIISTIIPSLYVMRFNPKQILINRT</sequence>
<keyword evidence="2" id="KW-1003">Cell membrane</keyword>
<dbReference type="Pfam" id="PF02687">
    <property type="entry name" value="FtsX"/>
    <property type="match status" value="1"/>
</dbReference>
<dbReference type="InterPro" id="IPR050250">
    <property type="entry name" value="Macrolide_Exporter_MacB"/>
</dbReference>
<feature type="domain" description="ABC3 transporter permease C-terminal" evidence="7">
    <location>
        <begin position="327"/>
        <end position="484"/>
    </location>
</feature>
<proteinExistence type="predicted"/>
<keyword evidence="5 6" id="KW-0472">Membrane</keyword>